<organism evidence="2 3">
    <name type="scientific">Lachnospira eligens (strain ATCC 27750 / DSM 3376 / VPI C15-48 / C15-B4)</name>
    <name type="common">Eubacterium eligens</name>
    <dbReference type="NCBI Taxonomy" id="515620"/>
    <lineage>
        <taxon>Bacteria</taxon>
        <taxon>Bacillati</taxon>
        <taxon>Bacillota</taxon>
        <taxon>Clostridia</taxon>
        <taxon>Lachnospirales</taxon>
        <taxon>Lachnospiraceae</taxon>
        <taxon>Lachnospira</taxon>
    </lineage>
</organism>
<dbReference type="AlphaFoldDB" id="C4Z4X2"/>
<protein>
    <submittedName>
        <fullName evidence="2">Uncharacterized protein</fullName>
    </submittedName>
</protein>
<dbReference type="KEGG" id="eel:EUBELI_00663"/>
<feature type="region of interest" description="Disordered" evidence="1">
    <location>
        <begin position="33"/>
        <end position="52"/>
    </location>
</feature>
<evidence type="ECO:0000256" key="1">
    <source>
        <dbReference type="SAM" id="MobiDB-lite"/>
    </source>
</evidence>
<dbReference type="STRING" id="515620.EUBELI_00663"/>
<evidence type="ECO:0000313" key="2">
    <source>
        <dbReference type="EMBL" id="ACR71676.1"/>
    </source>
</evidence>
<keyword evidence="3" id="KW-1185">Reference proteome</keyword>
<name>C4Z4X2_LACE2</name>
<dbReference type="Proteomes" id="UP000001476">
    <property type="component" value="Chromosome"/>
</dbReference>
<gene>
    <name evidence="2" type="ordered locus">EUBELI_00663</name>
</gene>
<dbReference type="EMBL" id="CP001104">
    <property type="protein sequence ID" value="ACR71676.1"/>
    <property type="molecule type" value="Genomic_DNA"/>
</dbReference>
<dbReference type="HOGENOM" id="CLU_3079952_0_0_9"/>
<reference evidence="2 3" key="1">
    <citation type="journal article" date="2009" name="Proc. Natl. Acad. Sci. U.S.A.">
        <title>Characterizing a model human gut microbiota composed of members of its two dominant bacterial phyla.</title>
        <authorList>
            <person name="Mahowald M.A."/>
            <person name="Rey F.E."/>
            <person name="Seedorf H."/>
            <person name="Turnbaugh P.J."/>
            <person name="Fulton R.S."/>
            <person name="Wollam A."/>
            <person name="Shah N."/>
            <person name="Wang C."/>
            <person name="Magrini V."/>
            <person name="Wilson R.K."/>
            <person name="Cantarel B.L."/>
            <person name="Coutinho P.M."/>
            <person name="Henrissat B."/>
            <person name="Crock L.W."/>
            <person name="Russell A."/>
            <person name="Verberkmoes N.C."/>
            <person name="Hettich R.L."/>
            <person name="Gordon J.I."/>
        </authorList>
    </citation>
    <scope>NUCLEOTIDE SEQUENCE [LARGE SCALE GENOMIC DNA]</scope>
    <source>
        <strain evidence="3">ATCC 27750 / DSM 3376 / VPI C15-48 / C15-B4</strain>
    </source>
</reference>
<feature type="compositionally biased region" description="Polar residues" evidence="1">
    <location>
        <begin position="42"/>
        <end position="52"/>
    </location>
</feature>
<evidence type="ECO:0000313" key="3">
    <source>
        <dbReference type="Proteomes" id="UP000001476"/>
    </source>
</evidence>
<sequence length="52" mass="6274">MKKRVRLDVEAVGMQAKVQTERERVTDWMLKLRKTRKKSNEQKTQQKGRCQN</sequence>
<proteinExistence type="predicted"/>
<accession>C4Z4X2</accession>